<dbReference type="PANTHER" id="PTHR30347">
    <property type="entry name" value="POTASSIUM CHANNEL RELATED"/>
    <property type="match status" value="1"/>
</dbReference>
<dbReference type="InterPro" id="IPR049278">
    <property type="entry name" value="MS_channel_C"/>
</dbReference>
<evidence type="ECO:0000259" key="10">
    <source>
        <dbReference type="Pfam" id="PF21088"/>
    </source>
</evidence>
<comment type="similarity">
    <text evidence="2">Belongs to the MscS (TC 1.A.23) family.</text>
</comment>
<dbReference type="AlphaFoldDB" id="A0A1Y0I510"/>
<dbReference type="InterPro" id="IPR011014">
    <property type="entry name" value="MscS_channel_TM-2"/>
</dbReference>
<sequence length="306" mass="33831">MNNPGLLLQALWQHAVNLYHFPLFSIGESAVTPGSIIWVLIIVGFAAFLSARFRKLLARVAEGRRTVSEASLFAIGRIVHYIIMVAAVLIGFSTLGIDLSKLALVAGALSVGIGFGLQSIFNNFISGIILLFERPLKVGDLIELESGVRGRIKSINVRSTQITTWDNIDILVPNSEFISGRVTNYTFIDDLRRLHIPFGVAYGSEKETVKKAAIEAALRVPFTLTEGDRAPDVWLVNFGASSLDFELIVWIRGNQLPKRGSTTAYYLWEIETSLKEHGIEIPFPQQDLHVRSIDDEVVNAIKGDKV</sequence>
<dbReference type="OrthoDB" id="9799209at2"/>
<evidence type="ECO:0000256" key="5">
    <source>
        <dbReference type="ARBA" id="ARBA00022989"/>
    </source>
</evidence>
<dbReference type="InterPro" id="IPR006685">
    <property type="entry name" value="MscS_channel_2nd"/>
</dbReference>
<dbReference type="EMBL" id="CP021425">
    <property type="protein sequence ID" value="ARU55501.1"/>
    <property type="molecule type" value="Genomic_DNA"/>
</dbReference>
<keyword evidence="4 7" id="KW-0812">Transmembrane</keyword>
<evidence type="ECO:0000256" key="6">
    <source>
        <dbReference type="ARBA" id="ARBA00023136"/>
    </source>
</evidence>
<dbReference type="Pfam" id="PF00924">
    <property type="entry name" value="MS_channel_2nd"/>
    <property type="match status" value="1"/>
</dbReference>
<name>A0A1Y0I510_9GAMM</name>
<dbReference type="SUPFAM" id="SSF50182">
    <property type="entry name" value="Sm-like ribonucleoproteins"/>
    <property type="match status" value="1"/>
</dbReference>
<proteinExistence type="inferred from homology"/>
<evidence type="ECO:0000313" key="12">
    <source>
        <dbReference type="Proteomes" id="UP000196027"/>
    </source>
</evidence>
<feature type="domain" description="Mechanosensitive ion channel transmembrane helices 2/3" evidence="10">
    <location>
        <begin position="78"/>
        <end position="118"/>
    </location>
</feature>
<evidence type="ECO:0000313" key="11">
    <source>
        <dbReference type="EMBL" id="ARU55501.1"/>
    </source>
</evidence>
<dbReference type="Proteomes" id="UP000196027">
    <property type="component" value="Chromosome"/>
</dbReference>
<dbReference type="KEGG" id="ome:OLMES_1424"/>
<dbReference type="InterPro" id="IPR023408">
    <property type="entry name" value="MscS_beta-dom_sf"/>
</dbReference>
<feature type="domain" description="Mechanosensitive ion channel MscS" evidence="8">
    <location>
        <begin position="120"/>
        <end position="186"/>
    </location>
</feature>
<accession>A0A1Y0I510</accession>
<evidence type="ECO:0000259" key="9">
    <source>
        <dbReference type="Pfam" id="PF21082"/>
    </source>
</evidence>
<evidence type="ECO:0000256" key="4">
    <source>
        <dbReference type="ARBA" id="ARBA00022692"/>
    </source>
</evidence>
<keyword evidence="12" id="KW-1185">Reference proteome</keyword>
<keyword evidence="6 7" id="KW-0472">Membrane</keyword>
<dbReference type="SUPFAM" id="SSF82861">
    <property type="entry name" value="Mechanosensitive channel protein MscS (YggB), transmembrane region"/>
    <property type="match status" value="1"/>
</dbReference>
<dbReference type="Pfam" id="PF21082">
    <property type="entry name" value="MS_channel_3rd"/>
    <property type="match status" value="1"/>
</dbReference>
<dbReference type="GO" id="GO:0008381">
    <property type="term" value="F:mechanosensitive monoatomic ion channel activity"/>
    <property type="evidence" value="ECO:0007669"/>
    <property type="project" value="UniProtKB-ARBA"/>
</dbReference>
<dbReference type="Gene3D" id="1.10.287.1260">
    <property type="match status" value="1"/>
</dbReference>
<dbReference type="Gene3D" id="2.30.30.60">
    <property type="match status" value="1"/>
</dbReference>
<evidence type="ECO:0000259" key="8">
    <source>
        <dbReference type="Pfam" id="PF00924"/>
    </source>
</evidence>
<dbReference type="Pfam" id="PF21088">
    <property type="entry name" value="MS_channel_1st"/>
    <property type="match status" value="1"/>
</dbReference>
<evidence type="ECO:0000256" key="7">
    <source>
        <dbReference type="SAM" id="Phobius"/>
    </source>
</evidence>
<protein>
    <submittedName>
        <fullName evidence="11">MscS family transporter</fullName>
    </submittedName>
</protein>
<evidence type="ECO:0000256" key="1">
    <source>
        <dbReference type="ARBA" id="ARBA00004651"/>
    </source>
</evidence>
<evidence type="ECO:0000256" key="2">
    <source>
        <dbReference type="ARBA" id="ARBA00008017"/>
    </source>
</evidence>
<dbReference type="InterPro" id="IPR052702">
    <property type="entry name" value="MscS-like_channel"/>
</dbReference>
<organism evidence="11 12">
    <name type="scientific">Oleiphilus messinensis</name>
    <dbReference type="NCBI Taxonomy" id="141451"/>
    <lineage>
        <taxon>Bacteria</taxon>
        <taxon>Pseudomonadati</taxon>
        <taxon>Pseudomonadota</taxon>
        <taxon>Gammaproteobacteria</taxon>
        <taxon>Oceanospirillales</taxon>
        <taxon>Oleiphilaceae</taxon>
        <taxon>Oleiphilus</taxon>
    </lineage>
</organism>
<dbReference type="RefSeq" id="WP_087460602.1">
    <property type="nucleotide sequence ID" value="NZ_CP021425.1"/>
</dbReference>
<keyword evidence="3" id="KW-1003">Cell membrane</keyword>
<dbReference type="PANTHER" id="PTHR30347:SF1">
    <property type="entry name" value="MECHANOSENSITIVE CHANNEL MSCK"/>
    <property type="match status" value="1"/>
</dbReference>
<dbReference type="SUPFAM" id="SSF82689">
    <property type="entry name" value="Mechanosensitive channel protein MscS (YggB), C-terminal domain"/>
    <property type="match status" value="1"/>
</dbReference>
<feature type="transmembrane region" description="Helical" evidence="7">
    <location>
        <begin position="103"/>
        <end position="132"/>
    </location>
</feature>
<dbReference type="InterPro" id="IPR049142">
    <property type="entry name" value="MS_channel_1st"/>
</dbReference>
<gene>
    <name evidence="11" type="ORF">OLMES_1424</name>
</gene>
<dbReference type="InterPro" id="IPR011066">
    <property type="entry name" value="MscS_channel_C_sf"/>
</dbReference>
<keyword evidence="5 7" id="KW-1133">Transmembrane helix</keyword>
<evidence type="ECO:0000256" key="3">
    <source>
        <dbReference type="ARBA" id="ARBA00022475"/>
    </source>
</evidence>
<dbReference type="InterPro" id="IPR010920">
    <property type="entry name" value="LSM_dom_sf"/>
</dbReference>
<reference evidence="11 12" key="1">
    <citation type="submission" date="2017-05" db="EMBL/GenBank/DDBJ databases">
        <title>Genomic insights into alkan degradation activity of Oleiphilus messinensis.</title>
        <authorList>
            <person name="Kozyavkin S.A."/>
            <person name="Slesarev A.I."/>
            <person name="Golyshin P.N."/>
            <person name="Korzhenkov A."/>
            <person name="Golyshina O.N."/>
            <person name="Toshchakov S.V."/>
        </authorList>
    </citation>
    <scope>NUCLEOTIDE SEQUENCE [LARGE SCALE GENOMIC DNA]</scope>
    <source>
        <strain evidence="11 12">ME102</strain>
    </source>
</reference>
<dbReference type="GO" id="GO:0005886">
    <property type="term" value="C:plasma membrane"/>
    <property type="evidence" value="ECO:0007669"/>
    <property type="project" value="UniProtKB-SubCell"/>
</dbReference>
<dbReference type="Gene3D" id="3.30.70.100">
    <property type="match status" value="1"/>
</dbReference>
<feature type="transmembrane region" description="Helical" evidence="7">
    <location>
        <begin position="30"/>
        <end position="51"/>
    </location>
</feature>
<feature type="domain" description="Mechanosensitive ion channel MscS C-terminal" evidence="9">
    <location>
        <begin position="196"/>
        <end position="281"/>
    </location>
</feature>
<comment type="subcellular location">
    <subcellularLocation>
        <location evidence="1">Cell membrane</location>
        <topology evidence="1">Multi-pass membrane protein</topology>
    </subcellularLocation>
</comment>
<feature type="transmembrane region" description="Helical" evidence="7">
    <location>
        <begin position="72"/>
        <end position="97"/>
    </location>
</feature>